<gene>
    <name evidence="1" type="ORF">TRIADDRAFT_52602</name>
</gene>
<protein>
    <submittedName>
        <fullName evidence="1">Uncharacterized protein</fullName>
    </submittedName>
</protein>
<sequence length="154" mass="16836">MDVFAQQNKDTGENSQTESEDVQDCNRQLCASRVLACQLMHLCLFDQQIIMNTTVIDTPLPTAATAVGSQNKNLTDCIDCLNHLAFPCCGCLSICQFISQSVANRKEVNHTIVSLEKPVEGLFNAFTSLGKGPKDTTISVIKTSSGKHFDHDKV</sequence>
<dbReference type="RefSeq" id="XP_002109015.1">
    <property type="nucleotide sequence ID" value="XM_002108979.1"/>
</dbReference>
<dbReference type="GeneID" id="6749499"/>
<dbReference type="InParanoid" id="B3RJF2"/>
<dbReference type="AlphaFoldDB" id="B3RJF2"/>
<reference evidence="1 2" key="1">
    <citation type="journal article" date="2008" name="Nature">
        <title>The Trichoplax genome and the nature of placozoans.</title>
        <authorList>
            <person name="Srivastava M."/>
            <person name="Begovic E."/>
            <person name="Chapman J."/>
            <person name="Putnam N.H."/>
            <person name="Hellsten U."/>
            <person name="Kawashima T."/>
            <person name="Kuo A."/>
            <person name="Mitros T."/>
            <person name="Salamov A."/>
            <person name="Carpenter M.L."/>
            <person name="Signorovitch A.Y."/>
            <person name="Moreno M.A."/>
            <person name="Kamm K."/>
            <person name="Grimwood J."/>
            <person name="Schmutz J."/>
            <person name="Shapiro H."/>
            <person name="Grigoriev I.V."/>
            <person name="Buss L.W."/>
            <person name="Schierwater B."/>
            <person name="Dellaporta S.L."/>
            <person name="Rokhsar D.S."/>
        </authorList>
    </citation>
    <scope>NUCLEOTIDE SEQUENCE [LARGE SCALE GENOMIC DNA]</scope>
    <source>
        <strain evidence="1 2">Grell-BS-1999</strain>
    </source>
</reference>
<proteinExistence type="predicted"/>
<dbReference type="HOGENOM" id="CLU_1706525_0_0_1"/>
<dbReference type="KEGG" id="tad:TRIADDRAFT_52602"/>
<evidence type="ECO:0000313" key="1">
    <source>
        <dbReference type="EMBL" id="EDV29813.1"/>
    </source>
</evidence>
<keyword evidence="2" id="KW-1185">Reference proteome</keyword>
<accession>B3RJF2</accession>
<name>B3RJF2_TRIAD</name>
<dbReference type="EMBL" id="DS985241">
    <property type="protein sequence ID" value="EDV29813.1"/>
    <property type="molecule type" value="Genomic_DNA"/>
</dbReference>
<dbReference type="CTD" id="6749499"/>
<evidence type="ECO:0000313" key="2">
    <source>
        <dbReference type="Proteomes" id="UP000009022"/>
    </source>
</evidence>
<organism evidence="1 2">
    <name type="scientific">Trichoplax adhaerens</name>
    <name type="common">Trichoplax reptans</name>
    <dbReference type="NCBI Taxonomy" id="10228"/>
    <lineage>
        <taxon>Eukaryota</taxon>
        <taxon>Metazoa</taxon>
        <taxon>Placozoa</taxon>
        <taxon>Uniplacotomia</taxon>
        <taxon>Trichoplacea</taxon>
        <taxon>Trichoplacidae</taxon>
        <taxon>Trichoplax</taxon>
    </lineage>
</organism>
<dbReference type="Proteomes" id="UP000009022">
    <property type="component" value="Unassembled WGS sequence"/>
</dbReference>